<reference evidence="1 2" key="1">
    <citation type="submission" date="2018-06" db="EMBL/GenBank/DDBJ databases">
        <authorList>
            <consortium name="Pathogen Informatics"/>
            <person name="Doyle S."/>
        </authorList>
    </citation>
    <scope>NUCLEOTIDE SEQUENCE [LARGE SCALE GENOMIC DNA]</scope>
    <source>
        <strain evidence="1 2">NCTC8622</strain>
    </source>
</reference>
<evidence type="ECO:0000313" key="2">
    <source>
        <dbReference type="Proteomes" id="UP000254079"/>
    </source>
</evidence>
<dbReference type="EMBL" id="UGCP01000002">
    <property type="protein sequence ID" value="STI85616.1"/>
    <property type="molecule type" value="Genomic_DNA"/>
</dbReference>
<keyword evidence="1" id="KW-0969">Cilium</keyword>
<dbReference type="GO" id="GO:0005886">
    <property type="term" value="C:plasma membrane"/>
    <property type="evidence" value="ECO:0007669"/>
    <property type="project" value="TreeGrafter"/>
</dbReference>
<sequence length="139" mass="15510">MAENNTVVEATWNDVQLEDSLGMEVGYRLIPMVDFQQDGELLGRIRSIRKKFAQEMGFLPPVVHIRDNMDLQPARYRILMKGVEIGSGDAYPGRWLAINPGTAAGTLPGEATVDPAFGLNAIWIESALKNRRRFRVHSG</sequence>
<dbReference type="GO" id="GO:0009306">
    <property type="term" value="P:protein secretion"/>
    <property type="evidence" value="ECO:0007669"/>
    <property type="project" value="InterPro"/>
</dbReference>
<organism evidence="1 2">
    <name type="scientific">Escherichia coli</name>
    <dbReference type="NCBI Taxonomy" id="562"/>
    <lineage>
        <taxon>Bacteria</taxon>
        <taxon>Pseudomonadati</taxon>
        <taxon>Pseudomonadota</taxon>
        <taxon>Gammaproteobacteria</taxon>
        <taxon>Enterobacterales</taxon>
        <taxon>Enterobacteriaceae</taxon>
        <taxon>Escherichia</taxon>
    </lineage>
</organism>
<dbReference type="PANTHER" id="PTHR30161:SF1">
    <property type="entry name" value="FLAGELLAR BIOSYNTHESIS PROTEIN FLHA-RELATED"/>
    <property type="match status" value="1"/>
</dbReference>
<dbReference type="AlphaFoldDB" id="A0A376U803"/>
<gene>
    <name evidence="1" type="primary">flhA_4</name>
    <name evidence="1" type="ORF">NCTC8622_04719</name>
</gene>
<accession>A0A376U803</accession>
<dbReference type="InterPro" id="IPR001712">
    <property type="entry name" value="T3SS_FHIPEP"/>
</dbReference>
<keyword evidence="1" id="KW-0966">Cell projection</keyword>
<proteinExistence type="predicted"/>
<dbReference type="Gene3D" id="3.40.30.60">
    <property type="entry name" value="FHIPEP family, domain 1"/>
    <property type="match status" value="1"/>
</dbReference>
<dbReference type="InterPro" id="IPR042194">
    <property type="entry name" value="FHIPEP_1"/>
</dbReference>
<name>A0A376U803_ECOLX</name>
<dbReference type="PANTHER" id="PTHR30161">
    <property type="entry name" value="FLAGELLAR EXPORT PROTEIN, MEMBRANE FLHA SUBUNIT-RELATED"/>
    <property type="match status" value="1"/>
</dbReference>
<keyword evidence="1" id="KW-0282">Flagellum</keyword>
<dbReference type="Proteomes" id="UP000254079">
    <property type="component" value="Unassembled WGS sequence"/>
</dbReference>
<dbReference type="GO" id="GO:0044780">
    <property type="term" value="P:bacterial-type flagellum assembly"/>
    <property type="evidence" value="ECO:0007669"/>
    <property type="project" value="TreeGrafter"/>
</dbReference>
<dbReference type="Pfam" id="PF00771">
    <property type="entry name" value="FHIPEP"/>
    <property type="match status" value="1"/>
</dbReference>
<evidence type="ECO:0000313" key="1">
    <source>
        <dbReference type="EMBL" id="STI85616.1"/>
    </source>
</evidence>
<protein>
    <submittedName>
        <fullName evidence="1">Flagellar biosynthesis protein FlhA</fullName>
    </submittedName>
</protein>